<organism evidence="1 2">
    <name type="scientific">Parelaphostrongylus tenuis</name>
    <name type="common">Meningeal worm</name>
    <dbReference type="NCBI Taxonomy" id="148309"/>
    <lineage>
        <taxon>Eukaryota</taxon>
        <taxon>Metazoa</taxon>
        <taxon>Ecdysozoa</taxon>
        <taxon>Nematoda</taxon>
        <taxon>Chromadorea</taxon>
        <taxon>Rhabditida</taxon>
        <taxon>Rhabditina</taxon>
        <taxon>Rhabditomorpha</taxon>
        <taxon>Strongyloidea</taxon>
        <taxon>Metastrongylidae</taxon>
        <taxon>Parelaphostrongylus</taxon>
    </lineage>
</organism>
<protein>
    <submittedName>
        <fullName evidence="1">Uncharacterized protein</fullName>
    </submittedName>
</protein>
<dbReference type="EMBL" id="JAHQIW010000482">
    <property type="protein sequence ID" value="KAJ1348320.1"/>
    <property type="molecule type" value="Genomic_DNA"/>
</dbReference>
<gene>
    <name evidence="1" type="ORF">KIN20_003596</name>
</gene>
<evidence type="ECO:0000313" key="2">
    <source>
        <dbReference type="Proteomes" id="UP001196413"/>
    </source>
</evidence>
<name>A0AAD5LZE0_PARTN</name>
<evidence type="ECO:0000313" key="1">
    <source>
        <dbReference type="EMBL" id="KAJ1348320.1"/>
    </source>
</evidence>
<reference evidence="1" key="1">
    <citation type="submission" date="2021-06" db="EMBL/GenBank/DDBJ databases">
        <title>Parelaphostrongylus tenuis whole genome reference sequence.</title>
        <authorList>
            <person name="Garwood T.J."/>
            <person name="Larsen P.A."/>
            <person name="Fountain-Jones N.M."/>
            <person name="Garbe J.R."/>
            <person name="Macchietto M.G."/>
            <person name="Kania S.A."/>
            <person name="Gerhold R.W."/>
            <person name="Richards J.E."/>
            <person name="Wolf T.M."/>
        </authorList>
    </citation>
    <scope>NUCLEOTIDE SEQUENCE</scope>
    <source>
        <strain evidence="1">MNPRO001-30</strain>
        <tissue evidence="1">Meninges</tissue>
    </source>
</reference>
<dbReference type="Proteomes" id="UP001196413">
    <property type="component" value="Unassembled WGS sequence"/>
</dbReference>
<comment type="caution">
    <text evidence="1">The sequence shown here is derived from an EMBL/GenBank/DDBJ whole genome shotgun (WGS) entry which is preliminary data.</text>
</comment>
<dbReference type="AlphaFoldDB" id="A0AAD5LZE0"/>
<accession>A0AAD5LZE0</accession>
<proteinExistence type="predicted"/>
<sequence>MSHIEREDTGTAIKSSVGGWFERFKEGSFDLEHVSRSGQSFIMDGIDLQVAMLNLHGALMLGTEELDVSQQNVFKKLHQFHFVRKKPGQYSEFCRTMAEMMGDKEMYLHGASKTLYD</sequence>
<keyword evidence="2" id="KW-1185">Reference proteome</keyword>